<organism evidence="2">
    <name type="scientific">marine sediment metagenome</name>
    <dbReference type="NCBI Taxonomy" id="412755"/>
    <lineage>
        <taxon>unclassified sequences</taxon>
        <taxon>metagenomes</taxon>
        <taxon>ecological metagenomes</taxon>
    </lineage>
</organism>
<feature type="non-terminal residue" evidence="2">
    <location>
        <position position="1"/>
    </location>
</feature>
<reference evidence="2" key="1">
    <citation type="journal article" date="2014" name="Front. Microbiol.">
        <title>High frequency of phylogenetically diverse reductive dehalogenase-homologous genes in deep subseafloor sedimentary metagenomes.</title>
        <authorList>
            <person name="Kawai M."/>
            <person name="Futagami T."/>
            <person name="Toyoda A."/>
            <person name="Takaki Y."/>
            <person name="Nishi S."/>
            <person name="Hori S."/>
            <person name="Arai W."/>
            <person name="Tsubouchi T."/>
            <person name="Morono Y."/>
            <person name="Uchiyama I."/>
            <person name="Ito T."/>
            <person name="Fujiyama A."/>
            <person name="Inagaki F."/>
            <person name="Takami H."/>
        </authorList>
    </citation>
    <scope>NUCLEOTIDE SEQUENCE</scope>
    <source>
        <strain evidence="2">Expedition CK06-06</strain>
    </source>
</reference>
<dbReference type="AlphaFoldDB" id="X1M310"/>
<accession>X1M310</accession>
<dbReference type="EMBL" id="BARV01012879">
    <property type="protein sequence ID" value="GAI09035.1"/>
    <property type="molecule type" value="Genomic_DNA"/>
</dbReference>
<comment type="caution">
    <text evidence="2">The sequence shown here is derived from an EMBL/GenBank/DDBJ whole genome shotgun (WGS) entry which is preliminary data.</text>
</comment>
<dbReference type="InterPro" id="IPR041616">
    <property type="entry name" value="PheRS_beta_core"/>
</dbReference>
<dbReference type="InterPro" id="IPR045864">
    <property type="entry name" value="aa-tRNA-synth_II/BPL/LPL"/>
</dbReference>
<feature type="non-terminal residue" evidence="2">
    <location>
        <position position="183"/>
    </location>
</feature>
<protein>
    <recommendedName>
        <fullName evidence="1">Phenylalanyl tRNA synthetase beta chain core domain-containing protein</fullName>
    </recommendedName>
</protein>
<evidence type="ECO:0000259" key="1">
    <source>
        <dbReference type="Pfam" id="PF17759"/>
    </source>
</evidence>
<proteinExistence type="predicted"/>
<feature type="domain" description="Phenylalanyl tRNA synthetase beta chain core" evidence="1">
    <location>
        <begin position="2"/>
        <end position="175"/>
    </location>
</feature>
<evidence type="ECO:0000313" key="2">
    <source>
        <dbReference type="EMBL" id="GAI09035.1"/>
    </source>
</evidence>
<dbReference type="SUPFAM" id="SSF55681">
    <property type="entry name" value="Class II aaRS and biotin synthetases"/>
    <property type="match status" value="1"/>
</dbReference>
<gene>
    <name evidence="2" type="ORF">S06H3_23618</name>
</gene>
<dbReference type="Pfam" id="PF17759">
    <property type="entry name" value="tRNA_synthFbeta"/>
    <property type="match status" value="1"/>
</dbReference>
<dbReference type="Gene3D" id="3.30.930.10">
    <property type="entry name" value="Bira Bifunctional Protein, Domain 2"/>
    <property type="match status" value="1"/>
</dbReference>
<sequence length="183" mass="19709">IGNYLNGCGFYETISVAFVDNSAASLFASTGIDEHLSVKDVSRKSVNLLRQSLVGSLLDVLKTNLNAKNTPCRIYELADTFIPITSGKIPVQNTKLSFVSDGDFRQLRGVIEALVKIFDKNAEAVFQPADVVWAGAGAEILVNGKVLGRAGLISGAVKDKFDFKDVNPCAAELDFSAFLDMWG</sequence>
<name>X1M310_9ZZZZ</name>